<gene>
    <name evidence="1" type="ORF">UFOPK4071_00602</name>
</gene>
<organism evidence="1">
    <name type="scientific">freshwater metagenome</name>
    <dbReference type="NCBI Taxonomy" id="449393"/>
    <lineage>
        <taxon>unclassified sequences</taxon>
        <taxon>metagenomes</taxon>
        <taxon>ecological metagenomes</taxon>
    </lineage>
</organism>
<evidence type="ECO:0000313" key="1">
    <source>
        <dbReference type="EMBL" id="CAB5008800.1"/>
    </source>
</evidence>
<sequence length="212" mass="23721">MHTNNVGSAPWTTRVEWPHEHLVEAKRVSAVVVVDVIWRHNVLKALTHLAVLAIYYLITEVPNAIALNYLRGLDIYAALIGKRICLYVALIEESLEWLNRAYMPKVEENLVPETCVEKMQDSMLNATDVEVNSTRRVNAITVCALHPIALDACVYQCVNVLWIEITQVVPTRSGPLRHCVDLAAVVLRSAAEPSPSRARKIELNLKPITGAR</sequence>
<accession>A0A6J7PTD4</accession>
<proteinExistence type="predicted"/>
<dbReference type="AlphaFoldDB" id="A0A6J7PTD4"/>
<name>A0A6J7PTD4_9ZZZZ</name>
<dbReference type="EMBL" id="CAFBPF010000059">
    <property type="protein sequence ID" value="CAB5008800.1"/>
    <property type="molecule type" value="Genomic_DNA"/>
</dbReference>
<reference evidence="1" key="1">
    <citation type="submission" date="2020-05" db="EMBL/GenBank/DDBJ databases">
        <authorList>
            <person name="Chiriac C."/>
            <person name="Salcher M."/>
            <person name="Ghai R."/>
            <person name="Kavagutti S V."/>
        </authorList>
    </citation>
    <scope>NUCLEOTIDE SEQUENCE</scope>
</reference>
<protein>
    <submittedName>
        <fullName evidence="1">Unannotated protein</fullName>
    </submittedName>
</protein>